<sequence length="391" mass="41692">MAPKAPKAVLFIVGDYVEDYEVMVPFQTLQAFGIHVDAVCPGKQAGGIIRTAVHDFEGDQTYSEKRGHNFTLTKCFKEVKVSDYDGLVIPGGRAPEYLSLDQAVLSIVQQFHNADKPIASICHGQLILGAAGVLKGKKCTAYPAVKPFVIAAGAEWLDADPISRCFTDGKLVTGAAWPGHPEFVAQFILALGGKIKGGNKKILLLVGDYVEDYEVMVPFQALLALGYAVHAVCPGKEAGAICRTAIHDFEGDQTYSEKPGHNFTLNASFTEVNAEEYDALVIPGGRAPEYLALNEDVLSIVRSFMSSSKPVASICHGQLILAAAGVLAGRKCTAYPALEPVVVAAGGQWLGPDPISACFTDGNLVTGAAWPGHPEFIAQLMKLLDTRVDFA</sequence>
<dbReference type="Pfam" id="PF01965">
    <property type="entry name" value="DJ-1_PfpI"/>
    <property type="match status" value="2"/>
</dbReference>
<comment type="similarity">
    <text evidence="1">Belongs to the peptidase C56 family.</text>
</comment>
<dbReference type="Gramene" id="GBG79590">
    <property type="protein sequence ID" value="GBG79590"/>
    <property type="gene ID" value="CBR_g29737"/>
</dbReference>
<comment type="caution">
    <text evidence="3">The sequence shown here is derived from an EMBL/GenBank/DDBJ whole genome shotgun (WGS) entry which is preliminary data.</text>
</comment>
<evidence type="ECO:0000259" key="2">
    <source>
        <dbReference type="Pfam" id="PF01965"/>
    </source>
</evidence>
<evidence type="ECO:0000313" key="3">
    <source>
        <dbReference type="EMBL" id="GBG79590.1"/>
    </source>
</evidence>
<dbReference type="PROSITE" id="PS51276">
    <property type="entry name" value="PEPTIDASE_C56_PFPI"/>
    <property type="match status" value="2"/>
</dbReference>
<dbReference type="OMA" id="WIEPETM"/>
<dbReference type="AlphaFoldDB" id="A0A388LB94"/>
<proteinExistence type="inferred from homology"/>
<feature type="domain" description="DJ-1/PfpI" evidence="2">
    <location>
        <begin position="7"/>
        <end position="188"/>
    </location>
</feature>
<dbReference type="PANTHER" id="PTHR42733:SF2">
    <property type="entry name" value="DJ-1_THIJ_PFPI FAMILY PROTEIN"/>
    <property type="match status" value="1"/>
</dbReference>
<dbReference type="PANTHER" id="PTHR42733">
    <property type="entry name" value="DJ-1 PROTEIN"/>
    <property type="match status" value="1"/>
</dbReference>
<dbReference type="EMBL" id="BFEA01000323">
    <property type="protein sequence ID" value="GBG79590.1"/>
    <property type="molecule type" value="Genomic_DNA"/>
</dbReference>
<dbReference type="Gene3D" id="3.40.50.880">
    <property type="match status" value="2"/>
</dbReference>
<protein>
    <recommendedName>
        <fullName evidence="2">DJ-1/PfpI domain-containing protein</fullName>
    </recommendedName>
</protein>
<gene>
    <name evidence="3" type="ORF">CBR_g29737</name>
</gene>
<dbReference type="STRING" id="69332.A0A388LB94"/>
<dbReference type="CDD" id="cd03169">
    <property type="entry name" value="GATase1_PfpI_1"/>
    <property type="match status" value="2"/>
</dbReference>
<dbReference type="NCBIfam" id="TIGR01382">
    <property type="entry name" value="PfpI"/>
    <property type="match status" value="2"/>
</dbReference>
<dbReference type="Proteomes" id="UP000265515">
    <property type="component" value="Unassembled WGS sequence"/>
</dbReference>
<dbReference type="InterPro" id="IPR029062">
    <property type="entry name" value="Class_I_gatase-like"/>
</dbReference>
<dbReference type="OrthoDB" id="543156at2759"/>
<evidence type="ECO:0000313" key="4">
    <source>
        <dbReference type="Proteomes" id="UP000265515"/>
    </source>
</evidence>
<reference evidence="3 4" key="1">
    <citation type="journal article" date="2018" name="Cell">
        <title>The Chara Genome: Secondary Complexity and Implications for Plant Terrestrialization.</title>
        <authorList>
            <person name="Nishiyama T."/>
            <person name="Sakayama H."/>
            <person name="Vries J.D."/>
            <person name="Buschmann H."/>
            <person name="Saint-Marcoux D."/>
            <person name="Ullrich K.K."/>
            <person name="Haas F.B."/>
            <person name="Vanderstraeten L."/>
            <person name="Becker D."/>
            <person name="Lang D."/>
            <person name="Vosolsobe S."/>
            <person name="Rombauts S."/>
            <person name="Wilhelmsson P.K.I."/>
            <person name="Janitza P."/>
            <person name="Kern R."/>
            <person name="Heyl A."/>
            <person name="Rumpler F."/>
            <person name="Villalobos L.I.A.C."/>
            <person name="Clay J.M."/>
            <person name="Skokan R."/>
            <person name="Toyoda A."/>
            <person name="Suzuki Y."/>
            <person name="Kagoshima H."/>
            <person name="Schijlen E."/>
            <person name="Tajeshwar N."/>
            <person name="Catarino B."/>
            <person name="Hetherington A.J."/>
            <person name="Saltykova A."/>
            <person name="Bonnot C."/>
            <person name="Breuninger H."/>
            <person name="Symeonidi A."/>
            <person name="Radhakrishnan G.V."/>
            <person name="Van Nieuwerburgh F."/>
            <person name="Deforce D."/>
            <person name="Chang C."/>
            <person name="Karol K.G."/>
            <person name="Hedrich R."/>
            <person name="Ulvskov P."/>
            <person name="Glockner G."/>
            <person name="Delwiche C.F."/>
            <person name="Petrasek J."/>
            <person name="Van de Peer Y."/>
            <person name="Friml J."/>
            <person name="Beilby M."/>
            <person name="Dolan L."/>
            <person name="Kohara Y."/>
            <person name="Sugano S."/>
            <person name="Fujiyama A."/>
            <person name="Delaux P.-M."/>
            <person name="Quint M."/>
            <person name="TheiBen G."/>
            <person name="Hagemann M."/>
            <person name="Harholt J."/>
            <person name="Dunand C."/>
            <person name="Zachgo S."/>
            <person name="Langdale J."/>
            <person name="Maumus F."/>
            <person name="Straeten D.V.D."/>
            <person name="Gould S.B."/>
            <person name="Rensing S.A."/>
        </authorList>
    </citation>
    <scope>NUCLEOTIDE SEQUENCE [LARGE SCALE GENOMIC DNA]</scope>
    <source>
        <strain evidence="3 4">S276</strain>
    </source>
</reference>
<accession>A0A388LB94</accession>
<name>A0A388LB94_CHABU</name>
<organism evidence="3 4">
    <name type="scientific">Chara braunii</name>
    <name type="common">Braun's stonewort</name>
    <dbReference type="NCBI Taxonomy" id="69332"/>
    <lineage>
        <taxon>Eukaryota</taxon>
        <taxon>Viridiplantae</taxon>
        <taxon>Streptophyta</taxon>
        <taxon>Charophyceae</taxon>
        <taxon>Charales</taxon>
        <taxon>Characeae</taxon>
        <taxon>Chara</taxon>
    </lineage>
</organism>
<evidence type="ECO:0000256" key="1">
    <source>
        <dbReference type="ARBA" id="ARBA00008542"/>
    </source>
</evidence>
<dbReference type="InterPro" id="IPR002818">
    <property type="entry name" value="DJ-1/PfpI"/>
</dbReference>
<keyword evidence="4" id="KW-1185">Reference proteome</keyword>
<dbReference type="InterPro" id="IPR006286">
    <property type="entry name" value="C56_PfpI-like"/>
</dbReference>
<dbReference type="SUPFAM" id="SSF52317">
    <property type="entry name" value="Class I glutamine amidotransferase-like"/>
    <property type="match status" value="2"/>
</dbReference>
<feature type="domain" description="DJ-1/PfpI" evidence="2">
    <location>
        <begin position="200"/>
        <end position="382"/>
    </location>
</feature>